<accession>A0A5C4TJ39</accession>
<proteinExistence type="predicted"/>
<evidence type="ECO:0000313" key="2">
    <source>
        <dbReference type="Proteomes" id="UP000313312"/>
    </source>
</evidence>
<sequence>MRKLNNRIVKVIKNGKQMTLPVTDEIKLNLGDQYYVSQLDNGEIVFTPLYQDIFSSPEFADLDFSQAEMDFGKFMGEEKLDD</sequence>
<dbReference type="AlphaFoldDB" id="A0A5C4TJ39"/>
<organism evidence="1 2">
    <name type="scientific">Fructilactobacillus sanfranciscensis</name>
    <name type="common">Lactobacillus sanfranciscensis</name>
    <dbReference type="NCBI Taxonomy" id="1625"/>
    <lineage>
        <taxon>Bacteria</taxon>
        <taxon>Bacillati</taxon>
        <taxon>Bacillota</taxon>
        <taxon>Bacilli</taxon>
        <taxon>Lactobacillales</taxon>
        <taxon>Lactobacillaceae</taxon>
        <taxon>Fructilactobacillus</taxon>
    </lineage>
</organism>
<comment type="caution">
    <text evidence="1">The sequence shown here is derived from an EMBL/GenBank/DDBJ whole genome shotgun (WGS) entry which is preliminary data.</text>
</comment>
<dbReference type="Proteomes" id="UP000313312">
    <property type="component" value="Unassembled WGS sequence"/>
</dbReference>
<evidence type="ECO:0000313" key="1">
    <source>
        <dbReference type="EMBL" id="TNK90562.1"/>
    </source>
</evidence>
<reference evidence="1 2" key="1">
    <citation type="submission" date="2018-05" db="EMBL/GenBank/DDBJ databases">
        <title>Lactobacillus sanfranciscensis Ah4 draft denome sequence.</title>
        <authorList>
            <person name="Zhang G."/>
        </authorList>
    </citation>
    <scope>NUCLEOTIDE SEQUENCE [LARGE SCALE GENOMIC DNA]</scope>
    <source>
        <strain evidence="1 2">Ah4</strain>
    </source>
</reference>
<gene>
    <name evidence="1" type="ORF">DID87_03200</name>
</gene>
<name>A0A5C4TJ39_FRUSA</name>
<evidence type="ECO:0008006" key="3">
    <source>
        <dbReference type="Google" id="ProtNLM"/>
    </source>
</evidence>
<protein>
    <recommendedName>
        <fullName evidence="3">AbrB family transcriptional regulator</fullName>
    </recommendedName>
</protein>
<dbReference type="RefSeq" id="WP_103428552.1">
    <property type="nucleotide sequence ID" value="NZ_CP168672.1"/>
</dbReference>
<dbReference type="EMBL" id="QFCR01000007">
    <property type="protein sequence ID" value="TNK90562.1"/>
    <property type="molecule type" value="Genomic_DNA"/>
</dbReference>